<dbReference type="Pfam" id="PF03740">
    <property type="entry name" value="PdxJ"/>
    <property type="match status" value="1"/>
</dbReference>
<dbReference type="GO" id="GO:0008615">
    <property type="term" value="P:pyridoxine biosynthetic process"/>
    <property type="evidence" value="ECO:0007669"/>
    <property type="project" value="UniProtKB-UniRule"/>
</dbReference>
<keyword evidence="7" id="KW-1185">Reference proteome</keyword>
<evidence type="ECO:0000256" key="5">
    <source>
        <dbReference type="NCBIfam" id="TIGR00559"/>
    </source>
</evidence>
<feature type="site" description="Transition state stabilizer" evidence="4">
    <location>
        <position position="157"/>
    </location>
</feature>
<sequence>MPAKLSVNLNAVAMLRNRRDLPWPSVTGLGRIALAAGAHGLTVHPRPDERHTRFSDLPEIRALIDDEFPDAEFNIEGYPTEEFLQLVEKHQPDQVTLVPDDPAQATSDHGWDFVEHAAFLKATVGRLKRSGFRVSLFSDPDPAQMPAARDTGTDRVELYTGPYGSCHSDSEKARKELEKLVKAADAAFAAGLAVNAGHDLVVSNLPPLVARIPELAEVSIGHGLTADALVHGMAGTVRRFLAACGW</sequence>
<dbReference type="CDD" id="cd00003">
    <property type="entry name" value="PNPsynthase"/>
    <property type="match status" value="1"/>
</dbReference>
<keyword evidence="1 4" id="KW-0963">Cytoplasm</keyword>
<evidence type="ECO:0000313" key="7">
    <source>
        <dbReference type="Proteomes" id="UP000281647"/>
    </source>
</evidence>
<comment type="pathway">
    <text evidence="4">Cofactor biosynthesis; pyridoxine 5'-phosphate biosynthesis; pyridoxine 5'-phosphate from D-erythrose 4-phosphate: step 5/5.</text>
</comment>
<dbReference type="EC" id="2.6.99.2" evidence="4 5"/>
<evidence type="ECO:0000313" key="6">
    <source>
        <dbReference type="EMBL" id="RUM99730.1"/>
    </source>
</evidence>
<evidence type="ECO:0000256" key="2">
    <source>
        <dbReference type="ARBA" id="ARBA00022679"/>
    </source>
</evidence>
<feature type="active site" description="Proton acceptor" evidence="4">
    <location>
        <position position="44"/>
    </location>
</feature>
<comment type="subcellular location">
    <subcellularLocation>
        <location evidence="4">Cytoplasm</location>
    </subcellularLocation>
</comment>
<dbReference type="HAMAP" id="MF_00279">
    <property type="entry name" value="PdxJ"/>
    <property type="match status" value="1"/>
</dbReference>
<organism evidence="6 7">
    <name type="scientific">Borborobacter arsenicus</name>
    <dbReference type="NCBI Taxonomy" id="1851146"/>
    <lineage>
        <taxon>Bacteria</taxon>
        <taxon>Pseudomonadati</taxon>
        <taxon>Pseudomonadota</taxon>
        <taxon>Alphaproteobacteria</taxon>
        <taxon>Hyphomicrobiales</taxon>
        <taxon>Phyllobacteriaceae</taxon>
        <taxon>Borborobacter</taxon>
    </lineage>
</organism>
<dbReference type="InterPro" id="IPR036130">
    <property type="entry name" value="Pyridoxine-5'_phos_synth"/>
</dbReference>
<feature type="binding site" evidence="4">
    <location>
        <position position="51"/>
    </location>
    <ligand>
        <name>1-deoxy-D-xylulose 5-phosphate</name>
        <dbReference type="ChEBI" id="CHEBI:57792"/>
    </ligand>
</feature>
<evidence type="ECO:0000256" key="1">
    <source>
        <dbReference type="ARBA" id="ARBA00022490"/>
    </source>
</evidence>
<comment type="subunit">
    <text evidence="4">Homooctamer; tetramer of dimers.</text>
</comment>
<comment type="catalytic activity">
    <reaction evidence="4">
        <text>3-amino-2-oxopropyl phosphate + 1-deoxy-D-xylulose 5-phosphate = pyridoxine 5'-phosphate + phosphate + 2 H2O + H(+)</text>
        <dbReference type="Rhea" id="RHEA:15265"/>
        <dbReference type="ChEBI" id="CHEBI:15377"/>
        <dbReference type="ChEBI" id="CHEBI:15378"/>
        <dbReference type="ChEBI" id="CHEBI:43474"/>
        <dbReference type="ChEBI" id="CHEBI:57279"/>
        <dbReference type="ChEBI" id="CHEBI:57792"/>
        <dbReference type="ChEBI" id="CHEBI:58589"/>
        <dbReference type="EC" id="2.6.99.2"/>
    </reaction>
</comment>
<feature type="binding site" evidence="4">
    <location>
        <position position="46"/>
    </location>
    <ligand>
        <name>1-deoxy-D-xylulose 5-phosphate</name>
        <dbReference type="ChEBI" id="CHEBI:57792"/>
    </ligand>
</feature>
<feature type="binding site" evidence="4">
    <location>
        <position position="8"/>
    </location>
    <ligand>
        <name>3-amino-2-oxopropyl phosphate</name>
        <dbReference type="ChEBI" id="CHEBI:57279"/>
    </ligand>
</feature>
<dbReference type="UniPathway" id="UPA00244">
    <property type="reaction ID" value="UER00313"/>
</dbReference>
<dbReference type="EMBL" id="RKST01000001">
    <property type="protein sequence ID" value="RUM99730.1"/>
    <property type="molecule type" value="Genomic_DNA"/>
</dbReference>
<dbReference type="Gene3D" id="3.20.20.70">
    <property type="entry name" value="Aldolase class I"/>
    <property type="match status" value="1"/>
</dbReference>
<name>A0A432VC34_9HYPH</name>
<keyword evidence="2 4" id="KW-0808">Transferase</keyword>
<reference evidence="6 7" key="1">
    <citation type="submission" date="2018-11" db="EMBL/GenBank/DDBJ databases">
        <title>Pseudaminobacter arsenicus sp. nov., an arsenic-resistant bacterium isolated from arsenic-rich aquifers.</title>
        <authorList>
            <person name="Mu Y."/>
        </authorList>
    </citation>
    <scope>NUCLEOTIDE SEQUENCE [LARGE SCALE GENOMIC DNA]</scope>
    <source>
        <strain evidence="6 7">CB3</strain>
    </source>
</reference>
<dbReference type="GO" id="GO:0033856">
    <property type="term" value="F:pyridoxine 5'-phosphate synthase activity"/>
    <property type="evidence" value="ECO:0007669"/>
    <property type="project" value="UniProtKB-UniRule"/>
</dbReference>
<comment type="function">
    <text evidence="4">Catalyzes the complicated ring closure reaction between the two acyclic compounds 1-deoxy-D-xylulose-5-phosphate (DXP) and 3-amino-2-oxopropyl phosphate (1-amino-acetone-3-phosphate or AAP) to form pyridoxine 5'-phosphate (PNP) and inorganic phosphate.</text>
</comment>
<feature type="binding site" evidence="4">
    <location>
        <begin position="221"/>
        <end position="222"/>
    </location>
    <ligand>
        <name>3-amino-2-oxopropyl phosphate</name>
        <dbReference type="ChEBI" id="CHEBI:57279"/>
    </ligand>
</feature>
<dbReference type="RefSeq" id="WP_128625967.1">
    <property type="nucleotide sequence ID" value="NZ_RKST01000001.1"/>
</dbReference>
<accession>A0A432VC34</accession>
<dbReference type="InterPro" id="IPR004569">
    <property type="entry name" value="PyrdxlP_synth_PdxJ"/>
</dbReference>
<comment type="caution">
    <text evidence="4">Lacks conserved residue(s) required for the propagation of feature annotation.</text>
</comment>
<feature type="binding site" evidence="4">
    <location>
        <position position="19"/>
    </location>
    <ligand>
        <name>3-amino-2-oxopropyl phosphate</name>
        <dbReference type="ChEBI" id="CHEBI:57279"/>
    </ligand>
</feature>
<feature type="binding site" evidence="4">
    <location>
        <position position="106"/>
    </location>
    <ligand>
        <name>1-deoxy-D-xylulose 5-phosphate</name>
        <dbReference type="ChEBI" id="CHEBI:57792"/>
    </ligand>
</feature>
<protein>
    <recommendedName>
        <fullName evidence="4 5">Pyridoxine 5'-phosphate synthase</fullName>
        <shortName evidence="4">PNP synthase</shortName>
        <ecNumber evidence="4 5">2.6.99.2</ecNumber>
    </recommendedName>
</protein>
<feature type="active site" description="Proton donor" evidence="4">
    <location>
        <position position="198"/>
    </location>
</feature>
<dbReference type="SUPFAM" id="SSF63892">
    <property type="entry name" value="Pyridoxine 5'-phosphate synthase"/>
    <property type="match status" value="1"/>
</dbReference>
<dbReference type="Proteomes" id="UP000281647">
    <property type="component" value="Unassembled WGS sequence"/>
</dbReference>
<feature type="binding site" evidence="4">
    <location>
        <position position="199"/>
    </location>
    <ligand>
        <name>3-amino-2-oxopropyl phosphate</name>
        <dbReference type="ChEBI" id="CHEBI:57279"/>
    </ligand>
</feature>
<dbReference type="PANTHER" id="PTHR30456:SF0">
    <property type="entry name" value="PYRIDOXINE 5'-PHOSPHATE SYNTHASE"/>
    <property type="match status" value="1"/>
</dbReference>
<keyword evidence="3 4" id="KW-0664">Pyridoxine biosynthesis</keyword>
<dbReference type="NCBIfam" id="TIGR00559">
    <property type="entry name" value="pdxJ"/>
    <property type="match status" value="1"/>
</dbReference>
<dbReference type="OrthoDB" id="9806590at2"/>
<gene>
    <name evidence="4" type="primary">pdxJ</name>
    <name evidence="6" type="ORF">EET67_02255</name>
</gene>
<proteinExistence type="inferred from homology"/>
<dbReference type="AlphaFoldDB" id="A0A432VC34"/>
<evidence type="ECO:0000256" key="4">
    <source>
        <dbReference type="HAMAP-Rule" id="MF_00279"/>
    </source>
</evidence>
<dbReference type="PANTHER" id="PTHR30456">
    <property type="entry name" value="PYRIDOXINE 5'-PHOSPHATE SYNTHASE"/>
    <property type="match status" value="1"/>
</dbReference>
<comment type="caution">
    <text evidence="6">The sequence shown here is derived from an EMBL/GenBank/DDBJ whole genome shotgun (WGS) entry which is preliminary data.</text>
</comment>
<dbReference type="GO" id="GO:0005829">
    <property type="term" value="C:cytosol"/>
    <property type="evidence" value="ECO:0007669"/>
    <property type="project" value="TreeGrafter"/>
</dbReference>
<evidence type="ECO:0000256" key="3">
    <source>
        <dbReference type="ARBA" id="ARBA00023096"/>
    </source>
</evidence>
<feature type="active site" description="Proton acceptor" evidence="4">
    <location>
        <position position="76"/>
    </location>
</feature>
<dbReference type="InterPro" id="IPR013785">
    <property type="entry name" value="Aldolase_TIM"/>
</dbReference>
<comment type="similarity">
    <text evidence="4">Belongs to the PNP synthase family.</text>
</comment>
<dbReference type="NCBIfam" id="NF003626">
    <property type="entry name" value="PRK05265.1-4"/>
    <property type="match status" value="1"/>
</dbReference>